<organism evidence="1 2">
    <name type="scientific">Microlunatus aurantiacus</name>
    <dbReference type="NCBI Taxonomy" id="446786"/>
    <lineage>
        <taxon>Bacteria</taxon>
        <taxon>Bacillati</taxon>
        <taxon>Actinomycetota</taxon>
        <taxon>Actinomycetes</taxon>
        <taxon>Propionibacteriales</taxon>
        <taxon>Propionibacteriaceae</taxon>
        <taxon>Microlunatus</taxon>
    </lineage>
</organism>
<gene>
    <name evidence="1" type="ORF">GCM10022204_27690</name>
</gene>
<comment type="caution">
    <text evidence="1">The sequence shown here is derived from an EMBL/GenBank/DDBJ whole genome shotgun (WGS) entry which is preliminary data.</text>
</comment>
<dbReference type="Proteomes" id="UP001500051">
    <property type="component" value="Unassembled WGS sequence"/>
</dbReference>
<name>A0ABP7DNJ5_9ACTN</name>
<reference evidence="2" key="1">
    <citation type="journal article" date="2019" name="Int. J. Syst. Evol. Microbiol.">
        <title>The Global Catalogue of Microorganisms (GCM) 10K type strain sequencing project: providing services to taxonomists for standard genome sequencing and annotation.</title>
        <authorList>
            <consortium name="The Broad Institute Genomics Platform"/>
            <consortium name="The Broad Institute Genome Sequencing Center for Infectious Disease"/>
            <person name="Wu L."/>
            <person name="Ma J."/>
        </authorList>
    </citation>
    <scope>NUCLEOTIDE SEQUENCE [LARGE SCALE GENOMIC DNA]</scope>
    <source>
        <strain evidence="2">JCM 16548</strain>
    </source>
</reference>
<evidence type="ECO:0000313" key="2">
    <source>
        <dbReference type="Proteomes" id="UP001500051"/>
    </source>
</evidence>
<accession>A0ABP7DNJ5</accession>
<evidence type="ECO:0000313" key="1">
    <source>
        <dbReference type="EMBL" id="GAA3708106.1"/>
    </source>
</evidence>
<proteinExistence type="predicted"/>
<sequence length="265" mass="27702">MRANLQAGTGPPPHAEPTATPSYAALVTLLAAVRLVSYLNAAALDPRLRERAPFAVQGTDLAHHVVDPQGLIGVDPWAAAPLPEVFEELLAHPGRPWLLALPGPGRLAPLQGPPELVRAALAAGSAVVATGGGLALVPHRVGPALQWEVLPAERPGAVPTAYEAERELSETVLRAARDLTDLDVAGGRRPKDTVLELAPGYPPRQRLAADRAARLWLASAAALDGDGTSISVYEADRRRAALLSVREAAAQALVAAVSWLGVEQD</sequence>
<dbReference type="EMBL" id="BAAAYX010000013">
    <property type="protein sequence ID" value="GAA3708106.1"/>
    <property type="molecule type" value="Genomic_DNA"/>
</dbReference>
<keyword evidence="2" id="KW-1185">Reference proteome</keyword>
<protein>
    <submittedName>
        <fullName evidence="1">Uncharacterized protein</fullName>
    </submittedName>
</protein>